<dbReference type="GO" id="GO:0003924">
    <property type="term" value="F:GTPase activity"/>
    <property type="evidence" value="ECO:0007669"/>
    <property type="project" value="InterPro"/>
</dbReference>
<evidence type="ECO:0000313" key="2">
    <source>
        <dbReference type="EMBL" id="KQL58616.1"/>
    </source>
</evidence>
<evidence type="ECO:0000313" key="3">
    <source>
        <dbReference type="Proteomes" id="UP000051836"/>
    </source>
</evidence>
<dbReference type="Pfam" id="PF00071">
    <property type="entry name" value="Ras"/>
    <property type="match status" value="1"/>
</dbReference>
<dbReference type="PRINTS" id="PR00449">
    <property type="entry name" value="RASTRNSFRMNG"/>
</dbReference>
<reference evidence="2 3" key="1">
    <citation type="submission" date="2015-10" db="EMBL/GenBank/DDBJ databases">
        <authorList>
            <person name="Gilbert D.G."/>
        </authorList>
    </citation>
    <scope>NUCLEOTIDE SEQUENCE [LARGE SCALE GENOMIC DNA]</scope>
    <source>
        <strain evidence="2">FVVF132</strain>
    </source>
</reference>
<dbReference type="SMART" id="SM00175">
    <property type="entry name" value="RAB"/>
    <property type="match status" value="1"/>
</dbReference>
<dbReference type="Proteomes" id="UP000051836">
    <property type="component" value="Unassembled WGS sequence"/>
</dbReference>
<organism evidence="2 3">
    <name type="scientific">Amazona aestiva</name>
    <name type="common">Blue-fronted Amazon parrot</name>
    <dbReference type="NCBI Taxonomy" id="12930"/>
    <lineage>
        <taxon>Eukaryota</taxon>
        <taxon>Metazoa</taxon>
        <taxon>Chordata</taxon>
        <taxon>Craniata</taxon>
        <taxon>Vertebrata</taxon>
        <taxon>Euteleostomi</taxon>
        <taxon>Archelosauria</taxon>
        <taxon>Archosauria</taxon>
        <taxon>Dinosauria</taxon>
        <taxon>Saurischia</taxon>
        <taxon>Theropoda</taxon>
        <taxon>Coelurosauria</taxon>
        <taxon>Aves</taxon>
        <taxon>Neognathae</taxon>
        <taxon>Neoaves</taxon>
        <taxon>Telluraves</taxon>
        <taxon>Australaves</taxon>
        <taxon>Psittaciformes</taxon>
        <taxon>Psittacidae</taxon>
        <taxon>Amazona</taxon>
    </lineage>
</organism>
<dbReference type="OrthoDB" id="63533at2759"/>
<gene>
    <name evidence="2" type="ORF">AAES_24304</name>
</gene>
<proteinExistence type="predicted"/>
<dbReference type="InterPro" id="IPR001806">
    <property type="entry name" value="Small_GTPase"/>
</dbReference>
<name>A0A0Q3TXT0_AMAAE</name>
<dbReference type="InterPro" id="IPR027417">
    <property type="entry name" value="P-loop_NTPase"/>
</dbReference>
<evidence type="ECO:0000256" key="1">
    <source>
        <dbReference type="ARBA" id="ARBA00022741"/>
    </source>
</evidence>
<sequence length="112" mass="12064">MAGQRQGGEGQLSPPLLVKIVMAGESCVGKTSIVRRYTEPGSPPAGAPTSYLATIGIDFKVKAVTFNDTRVKLQICQVTQIKTLTKIRDFINILVADLLAETRLSESSREAT</sequence>
<dbReference type="SUPFAM" id="SSF52540">
    <property type="entry name" value="P-loop containing nucleoside triphosphate hydrolases"/>
    <property type="match status" value="1"/>
</dbReference>
<dbReference type="GO" id="GO:0005525">
    <property type="term" value="F:GTP binding"/>
    <property type="evidence" value="ECO:0007669"/>
    <property type="project" value="InterPro"/>
</dbReference>
<dbReference type="EMBL" id="LMAW01000403">
    <property type="protein sequence ID" value="KQL58616.1"/>
    <property type="molecule type" value="Genomic_DNA"/>
</dbReference>
<dbReference type="STRING" id="12930.A0A0Q3TXT0"/>
<dbReference type="Gene3D" id="3.40.50.300">
    <property type="entry name" value="P-loop containing nucleotide triphosphate hydrolases"/>
    <property type="match status" value="1"/>
</dbReference>
<accession>A0A0Q3TXT0</accession>
<dbReference type="PROSITE" id="PS51419">
    <property type="entry name" value="RAB"/>
    <property type="match status" value="1"/>
</dbReference>
<protein>
    <submittedName>
        <fullName evidence="2">Uncharacterized protein</fullName>
    </submittedName>
</protein>
<keyword evidence="3" id="KW-1185">Reference proteome</keyword>
<keyword evidence="1" id="KW-0547">Nucleotide-binding</keyword>
<dbReference type="AlphaFoldDB" id="A0A0Q3TXT0"/>
<comment type="caution">
    <text evidence="2">The sequence shown here is derived from an EMBL/GenBank/DDBJ whole genome shotgun (WGS) entry which is preliminary data.</text>
</comment>